<gene>
    <name evidence="1" type="ORF">IW261DRAFT_1337230</name>
</gene>
<protein>
    <recommendedName>
        <fullName evidence="3">RNase H type-1 domain-containing protein</fullName>
    </recommendedName>
</protein>
<proteinExistence type="predicted"/>
<organism evidence="1 2">
    <name type="scientific">Armillaria novae-zelandiae</name>
    <dbReference type="NCBI Taxonomy" id="153914"/>
    <lineage>
        <taxon>Eukaryota</taxon>
        <taxon>Fungi</taxon>
        <taxon>Dikarya</taxon>
        <taxon>Basidiomycota</taxon>
        <taxon>Agaricomycotina</taxon>
        <taxon>Agaricomycetes</taxon>
        <taxon>Agaricomycetidae</taxon>
        <taxon>Agaricales</taxon>
        <taxon>Marasmiineae</taxon>
        <taxon>Physalacriaceae</taxon>
        <taxon>Armillaria</taxon>
    </lineage>
</organism>
<dbReference type="InterPro" id="IPR012337">
    <property type="entry name" value="RNaseH-like_sf"/>
</dbReference>
<dbReference type="Gene3D" id="3.30.420.10">
    <property type="entry name" value="Ribonuclease H-like superfamily/Ribonuclease H"/>
    <property type="match status" value="1"/>
</dbReference>
<sequence length="163" mass="17948">MKDLTGCKSPRKCFQKAKSLLDSLPPKWDPRSRQVEAYELASSDDLDDANVFKPHRVTQGPVTNSFRIFVEGEECNDVYHPENRQPTQEEITVVYTDGSAVKCGTEEAMAGAGVFYGENNVRNQSIHLPNEVGRTNQVSETVGAKTVAEDTPANDALELISDS</sequence>
<comment type="caution">
    <text evidence="1">The sequence shown here is derived from an EMBL/GenBank/DDBJ whole genome shotgun (WGS) entry which is preliminary data.</text>
</comment>
<keyword evidence="2" id="KW-1185">Reference proteome</keyword>
<reference evidence="1" key="1">
    <citation type="submission" date="2023-06" db="EMBL/GenBank/DDBJ databases">
        <authorList>
            <consortium name="Lawrence Berkeley National Laboratory"/>
            <person name="Ahrendt S."/>
            <person name="Sahu N."/>
            <person name="Indic B."/>
            <person name="Wong-Bajracharya J."/>
            <person name="Merenyi Z."/>
            <person name="Ke H.-M."/>
            <person name="Monk M."/>
            <person name="Kocsube S."/>
            <person name="Drula E."/>
            <person name="Lipzen A."/>
            <person name="Balint B."/>
            <person name="Henrissat B."/>
            <person name="Andreopoulos B."/>
            <person name="Martin F.M."/>
            <person name="Harder C.B."/>
            <person name="Rigling D."/>
            <person name="Ford K.L."/>
            <person name="Foster G.D."/>
            <person name="Pangilinan J."/>
            <person name="Papanicolaou A."/>
            <person name="Barry K."/>
            <person name="LaButti K."/>
            <person name="Viragh M."/>
            <person name="Koriabine M."/>
            <person name="Yan M."/>
            <person name="Riley R."/>
            <person name="Champramary S."/>
            <person name="Plett K.L."/>
            <person name="Tsai I.J."/>
            <person name="Slot J."/>
            <person name="Sipos G."/>
            <person name="Plett J."/>
            <person name="Nagy L.G."/>
            <person name="Grigoriev I.V."/>
        </authorList>
    </citation>
    <scope>NUCLEOTIDE SEQUENCE</scope>
    <source>
        <strain evidence="1">ICMP 16352</strain>
    </source>
</reference>
<dbReference type="SUPFAM" id="SSF53098">
    <property type="entry name" value="Ribonuclease H-like"/>
    <property type="match status" value="1"/>
</dbReference>
<dbReference type="AlphaFoldDB" id="A0AA39P7S0"/>
<evidence type="ECO:0000313" key="1">
    <source>
        <dbReference type="EMBL" id="KAK0478880.1"/>
    </source>
</evidence>
<dbReference type="InterPro" id="IPR036397">
    <property type="entry name" value="RNaseH_sf"/>
</dbReference>
<accession>A0AA39P7S0</accession>
<dbReference type="Proteomes" id="UP001175227">
    <property type="component" value="Unassembled WGS sequence"/>
</dbReference>
<name>A0AA39P7S0_9AGAR</name>
<dbReference type="GO" id="GO:0003676">
    <property type="term" value="F:nucleic acid binding"/>
    <property type="evidence" value="ECO:0007669"/>
    <property type="project" value="InterPro"/>
</dbReference>
<evidence type="ECO:0008006" key="3">
    <source>
        <dbReference type="Google" id="ProtNLM"/>
    </source>
</evidence>
<dbReference type="EMBL" id="JAUEPR010000013">
    <property type="protein sequence ID" value="KAK0478880.1"/>
    <property type="molecule type" value="Genomic_DNA"/>
</dbReference>
<evidence type="ECO:0000313" key="2">
    <source>
        <dbReference type="Proteomes" id="UP001175227"/>
    </source>
</evidence>